<sequence length="68" mass="7362">MVHWKLCSSALLALASISTSISAKTLPNHQDQQILLAPLVTATEQQPARIVGVNGALFVDEFGRSRIF</sequence>
<dbReference type="EMBL" id="JADGJH010005918">
    <property type="protein sequence ID" value="KAJ3078791.1"/>
    <property type="molecule type" value="Genomic_DNA"/>
</dbReference>
<organism evidence="2 3">
    <name type="scientific">Physocladia obscura</name>
    <dbReference type="NCBI Taxonomy" id="109957"/>
    <lineage>
        <taxon>Eukaryota</taxon>
        <taxon>Fungi</taxon>
        <taxon>Fungi incertae sedis</taxon>
        <taxon>Chytridiomycota</taxon>
        <taxon>Chytridiomycota incertae sedis</taxon>
        <taxon>Chytridiomycetes</taxon>
        <taxon>Chytridiales</taxon>
        <taxon>Chytriomycetaceae</taxon>
        <taxon>Physocladia</taxon>
    </lineage>
</organism>
<dbReference type="Proteomes" id="UP001211907">
    <property type="component" value="Unassembled WGS sequence"/>
</dbReference>
<dbReference type="AlphaFoldDB" id="A0AAD5SLI2"/>
<evidence type="ECO:0000256" key="1">
    <source>
        <dbReference type="SAM" id="SignalP"/>
    </source>
</evidence>
<evidence type="ECO:0000313" key="2">
    <source>
        <dbReference type="EMBL" id="KAJ3078791.1"/>
    </source>
</evidence>
<feature type="signal peptide" evidence="1">
    <location>
        <begin position="1"/>
        <end position="23"/>
    </location>
</feature>
<reference evidence="2" key="1">
    <citation type="submission" date="2020-05" db="EMBL/GenBank/DDBJ databases">
        <title>Phylogenomic resolution of chytrid fungi.</title>
        <authorList>
            <person name="Stajich J.E."/>
            <person name="Amses K."/>
            <person name="Simmons R."/>
            <person name="Seto K."/>
            <person name="Myers J."/>
            <person name="Bonds A."/>
            <person name="Quandt C.A."/>
            <person name="Barry K."/>
            <person name="Liu P."/>
            <person name="Grigoriev I."/>
            <person name="Longcore J.E."/>
            <person name="James T.Y."/>
        </authorList>
    </citation>
    <scope>NUCLEOTIDE SEQUENCE</scope>
    <source>
        <strain evidence="2">JEL0513</strain>
    </source>
</reference>
<proteinExistence type="predicted"/>
<evidence type="ECO:0000313" key="3">
    <source>
        <dbReference type="Proteomes" id="UP001211907"/>
    </source>
</evidence>
<comment type="caution">
    <text evidence="2">The sequence shown here is derived from an EMBL/GenBank/DDBJ whole genome shotgun (WGS) entry which is preliminary data.</text>
</comment>
<keyword evidence="1" id="KW-0732">Signal</keyword>
<feature type="non-terminal residue" evidence="2">
    <location>
        <position position="68"/>
    </location>
</feature>
<gene>
    <name evidence="2" type="ORF">HK100_010609</name>
</gene>
<accession>A0AAD5SLI2</accession>
<keyword evidence="3" id="KW-1185">Reference proteome</keyword>
<feature type="chain" id="PRO_5041943040" evidence="1">
    <location>
        <begin position="24"/>
        <end position="68"/>
    </location>
</feature>
<protein>
    <submittedName>
        <fullName evidence="2">Uncharacterized protein</fullName>
    </submittedName>
</protein>
<name>A0AAD5SLI2_9FUNG</name>